<feature type="region of interest" description="Disordered" evidence="1">
    <location>
        <begin position="228"/>
        <end position="248"/>
    </location>
</feature>
<evidence type="ECO:0000313" key="2">
    <source>
        <dbReference type="EMBL" id="RLW07246.1"/>
    </source>
</evidence>
<sequence length="333" mass="36365">MFMVLEKGSISGNVDHSCWEVDRIIFCVFLEVDYKIFKKKMGEFFPLGDANEEGPQLSEEREGQPSSPIKSKEEQPEDLQDDAEAHQADSLARGNGAISFQYMLKPPQNIGKSGNGTVDKENTDESKTESQEAGETKPAAVASLSSEDIELSENKDSLKDSKGTQKGDSVHPVVCEQDQAKGQQDVSSNEEIKTGADSQGSCMEIEDPPLNQDTTEVEIPLILGAEEKEEGKEEEGGVDTVQDSSDPHLVGVHRSSVINLSDLLILMFGKEKEKCTIGLFCRKAGKAVEPESCKWVFKALGYAEIWAVGKQEMGLAGGAQRDEEQKSPNIPHL</sequence>
<organism evidence="2 3">
    <name type="scientific">Chloebia gouldiae</name>
    <name type="common">Gouldian finch</name>
    <name type="synonym">Erythrura gouldiae</name>
    <dbReference type="NCBI Taxonomy" id="44316"/>
    <lineage>
        <taxon>Eukaryota</taxon>
        <taxon>Metazoa</taxon>
        <taxon>Chordata</taxon>
        <taxon>Craniata</taxon>
        <taxon>Vertebrata</taxon>
        <taxon>Euteleostomi</taxon>
        <taxon>Archelosauria</taxon>
        <taxon>Archosauria</taxon>
        <taxon>Dinosauria</taxon>
        <taxon>Saurischia</taxon>
        <taxon>Theropoda</taxon>
        <taxon>Coelurosauria</taxon>
        <taxon>Aves</taxon>
        <taxon>Neognathae</taxon>
        <taxon>Neoaves</taxon>
        <taxon>Telluraves</taxon>
        <taxon>Australaves</taxon>
        <taxon>Passeriformes</taxon>
        <taxon>Passeroidea</taxon>
        <taxon>Passeridae</taxon>
        <taxon>Chloebia</taxon>
    </lineage>
</organism>
<evidence type="ECO:0000256" key="1">
    <source>
        <dbReference type="SAM" id="MobiDB-lite"/>
    </source>
</evidence>
<feature type="region of interest" description="Disordered" evidence="1">
    <location>
        <begin position="50"/>
        <end position="88"/>
    </location>
</feature>
<gene>
    <name evidence="2" type="ORF">DV515_00003954</name>
</gene>
<proteinExistence type="predicted"/>
<feature type="compositionally biased region" description="Basic and acidic residues" evidence="1">
    <location>
        <begin position="118"/>
        <end position="130"/>
    </location>
</feature>
<keyword evidence="3" id="KW-1185">Reference proteome</keyword>
<reference evidence="2 3" key="1">
    <citation type="journal article" date="2018" name="Proc. R. Soc. B">
        <title>A non-coding region near Follistatin controls head colour polymorphism in the Gouldian finch.</title>
        <authorList>
            <person name="Toomey M.B."/>
            <person name="Marques C.I."/>
            <person name="Andrade P."/>
            <person name="Araujo P.M."/>
            <person name="Sabatino S."/>
            <person name="Gazda M.A."/>
            <person name="Afonso S."/>
            <person name="Lopes R.J."/>
            <person name="Corbo J.C."/>
            <person name="Carneiro M."/>
        </authorList>
    </citation>
    <scope>NUCLEOTIDE SEQUENCE [LARGE SCALE GENOMIC DNA]</scope>
    <source>
        <strain evidence="2">Red01</strain>
        <tissue evidence="2">Muscle</tissue>
    </source>
</reference>
<dbReference type="STRING" id="44316.ENSEGOP00005002874"/>
<protein>
    <submittedName>
        <fullName evidence="2">Uncharacterized protein</fullName>
    </submittedName>
</protein>
<evidence type="ECO:0000313" key="3">
    <source>
        <dbReference type="Proteomes" id="UP000276834"/>
    </source>
</evidence>
<dbReference type="OrthoDB" id="6133115at2759"/>
<dbReference type="Proteomes" id="UP000276834">
    <property type="component" value="Unassembled WGS sequence"/>
</dbReference>
<comment type="caution">
    <text evidence="2">The sequence shown here is derived from an EMBL/GenBank/DDBJ whole genome shotgun (WGS) entry which is preliminary data.</text>
</comment>
<feature type="region of interest" description="Disordered" evidence="1">
    <location>
        <begin position="105"/>
        <end position="209"/>
    </location>
</feature>
<dbReference type="EMBL" id="QUSF01000008">
    <property type="protein sequence ID" value="RLW07246.1"/>
    <property type="molecule type" value="Genomic_DNA"/>
</dbReference>
<accession>A0A3L8SSM9</accession>
<feature type="compositionally biased region" description="Basic and acidic residues" evidence="1">
    <location>
        <begin position="152"/>
        <end position="169"/>
    </location>
</feature>
<name>A0A3L8SSM9_CHLGU</name>
<dbReference type="AlphaFoldDB" id="A0A3L8SSM9"/>
<feature type="compositionally biased region" description="Polar residues" evidence="1">
    <location>
        <begin position="180"/>
        <end position="189"/>
    </location>
</feature>